<evidence type="ECO:0008006" key="4">
    <source>
        <dbReference type="Google" id="ProtNLM"/>
    </source>
</evidence>
<keyword evidence="1" id="KW-0732">Signal</keyword>
<dbReference type="InterPro" id="IPR011050">
    <property type="entry name" value="Pectin_lyase_fold/virulence"/>
</dbReference>
<sequence>MGAVSTNIELKDDVFGHGTLVFDRSDNSNVFNHQITGGGDVIQRGTGITILSGNNSFTGGLTIEHGIVQAGIADTAFSAGRVRIEKDGTLDLQTFNETIGGLVGSDDGNGKIALGGGTLTLNQDFSDRFSGDISGTGGLWKNGTGTLTLSGQNEYSGLTTVNVGSLVQGAQGLSVMHPLTLLLTARRSIWAALKPRCSH</sequence>
<dbReference type="EMBL" id="JAAVLN010000001">
    <property type="protein sequence ID" value="NKC03590.1"/>
    <property type="molecule type" value="Genomic_DNA"/>
</dbReference>
<protein>
    <recommendedName>
        <fullName evidence="4">Outer membrane autotransporter</fullName>
    </recommendedName>
</protein>
<organism evidence="2 3">
    <name type="scientific">Brucella haematophila</name>
    <dbReference type="NCBI Taxonomy" id="419474"/>
    <lineage>
        <taxon>Bacteria</taxon>
        <taxon>Pseudomonadati</taxon>
        <taxon>Pseudomonadota</taxon>
        <taxon>Alphaproteobacteria</taxon>
        <taxon>Hyphomicrobiales</taxon>
        <taxon>Brucellaceae</taxon>
        <taxon>Brucella/Ochrobactrum group</taxon>
        <taxon>Brucella</taxon>
    </lineage>
</organism>
<dbReference type="Proteomes" id="UP000704467">
    <property type="component" value="Unassembled WGS sequence"/>
</dbReference>
<dbReference type="Pfam" id="PF12951">
    <property type="entry name" value="PATR"/>
    <property type="match status" value="2"/>
</dbReference>
<dbReference type="SUPFAM" id="SSF51126">
    <property type="entry name" value="Pectin lyase-like"/>
    <property type="match status" value="1"/>
</dbReference>
<gene>
    <name evidence="2" type="ORF">HED55_10515</name>
</gene>
<dbReference type="InterPro" id="IPR012332">
    <property type="entry name" value="Autotransporter_pectin_lyase_C"/>
</dbReference>
<evidence type="ECO:0000313" key="3">
    <source>
        <dbReference type="Proteomes" id="UP000704467"/>
    </source>
</evidence>
<name>A0ABX1DRZ7_9HYPH</name>
<accession>A0ABX1DRZ7</accession>
<evidence type="ECO:0000256" key="1">
    <source>
        <dbReference type="ARBA" id="ARBA00022729"/>
    </source>
</evidence>
<keyword evidence="3" id="KW-1185">Reference proteome</keyword>
<dbReference type="InterPro" id="IPR013425">
    <property type="entry name" value="Autotrns_rpt"/>
</dbReference>
<proteinExistence type="predicted"/>
<dbReference type="NCBIfam" id="TIGR02601">
    <property type="entry name" value="autotrns_rpt"/>
    <property type="match status" value="2"/>
</dbReference>
<evidence type="ECO:0000313" key="2">
    <source>
        <dbReference type="EMBL" id="NKC03590.1"/>
    </source>
</evidence>
<reference evidence="2 3" key="1">
    <citation type="submission" date="2020-03" db="EMBL/GenBank/DDBJ databases">
        <title>Whole genome sequencing of clinical and environmental type strains of Ochrobactrum.</title>
        <authorList>
            <person name="Dharne M."/>
        </authorList>
    </citation>
    <scope>NUCLEOTIDE SEQUENCE [LARGE SCALE GENOMIC DNA]</scope>
    <source>
        <strain evidence="2 3">CIP 109452</strain>
    </source>
</reference>
<comment type="caution">
    <text evidence="2">The sequence shown here is derived from an EMBL/GenBank/DDBJ whole genome shotgun (WGS) entry which is preliminary data.</text>
</comment>
<dbReference type="Gene3D" id="2.160.20.20">
    <property type="match status" value="1"/>
</dbReference>